<sequence>MAKTQPDDSEAFAHLRQLDHWTFLVAFGLVTVNVFLNSRAVSAVAAALLAVAFCYDLWEFYR</sequence>
<keyword evidence="1" id="KW-0472">Membrane</keyword>
<evidence type="ECO:0000313" key="3">
    <source>
        <dbReference type="Proteomes" id="UP000198856"/>
    </source>
</evidence>
<keyword evidence="1" id="KW-0812">Transmembrane</keyword>
<proteinExistence type="predicted"/>
<protein>
    <submittedName>
        <fullName evidence="2">Uncharacterized protein</fullName>
    </submittedName>
</protein>
<reference evidence="2 3" key="1">
    <citation type="submission" date="2016-10" db="EMBL/GenBank/DDBJ databases">
        <authorList>
            <person name="de Groot N.N."/>
        </authorList>
    </citation>
    <scope>NUCLEOTIDE SEQUENCE [LARGE SCALE GENOMIC DNA]</scope>
    <source>
        <strain evidence="2 3">IBRC-M10015</strain>
    </source>
</reference>
<evidence type="ECO:0000256" key="1">
    <source>
        <dbReference type="SAM" id="Phobius"/>
    </source>
</evidence>
<accession>A0A1G8W226</accession>
<dbReference type="Proteomes" id="UP000198856">
    <property type="component" value="Unassembled WGS sequence"/>
</dbReference>
<dbReference type="EMBL" id="FNFC01000008">
    <property type="protein sequence ID" value="SDJ72146.1"/>
    <property type="molecule type" value="Genomic_DNA"/>
</dbReference>
<keyword evidence="1" id="KW-1133">Transmembrane helix</keyword>
<keyword evidence="3" id="KW-1185">Reference proteome</keyword>
<feature type="transmembrane region" description="Helical" evidence="1">
    <location>
        <begin position="43"/>
        <end position="61"/>
    </location>
</feature>
<gene>
    <name evidence="2" type="ORF">SAMN05216226_10821</name>
</gene>
<dbReference type="STRING" id="890420.SAMN05216226_10821"/>
<name>A0A1G8W226_9EURY</name>
<dbReference type="RefSeq" id="WP_092702230.1">
    <property type="nucleotide sequence ID" value="NZ_FNFC01000008.1"/>
</dbReference>
<feature type="transmembrane region" description="Helical" evidence="1">
    <location>
        <begin position="20"/>
        <end position="36"/>
    </location>
</feature>
<dbReference type="AlphaFoldDB" id="A0A1G8W226"/>
<dbReference type="OrthoDB" id="381577at2157"/>
<organism evidence="2 3">
    <name type="scientific">Halovenus aranensis</name>
    <dbReference type="NCBI Taxonomy" id="890420"/>
    <lineage>
        <taxon>Archaea</taxon>
        <taxon>Methanobacteriati</taxon>
        <taxon>Methanobacteriota</taxon>
        <taxon>Stenosarchaea group</taxon>
        <taxon>Halobacteria</taxon>
        <taxon>Halobacteriales</taxon>
        <taxon>Haloarculaceae</taxon>
        <taxon>Halovenus</taxon>
    </lineage>
</organism>
<evidence type="ECO:0000313" key="2">
    <source>
        <dbReference type="EMBL" id="SDJ72146.1"/>
    </source>
</evidence>